<comment type="caution">
    <text evidence="2">The sequence shown here is derived from an EMBL/GenBank/DDBJ whole genome shotgun (WGS) entry which is preliminary data.</text>
</comment>
<name>A0A841VAM2_MICAE</name>
<proteinExistence type="predicted"/>
<evidence type="ECO:0000313" key="3">
    <source>
        <dbReference type="Proteomes" id="UP000525432"/>
    </source>
</evidence>
<dbReference type="InterPro" id="IPR013424">
    <property type="entry name" value="Ice-binding_C"/>
</dbReference>
<dbReference type="Proteomes" id="UP000525432">
    <property type="component" value="Unassembled WGS sequence"/>
</dbReference>
<sequence>MYQSHLSLNLSDDEISFDFPSNTLPNSGFVRNQATDTNGGTSLEIEVDVPEPSSILSLLALGTLGAASTLKRKLKPSKSTEKETTKVG</sequence>
<evidence type="ECO:0000313" key="2">
    <source>
        <dbReference type="EMBL" id="MBC1197927.1"/>
    </source>
</evidence>
<evidence type="ECO:0000259" key="1">
    <source>
        <dbReference type="Pfam" id="PF07589"/>
    </source>
</evidence>
<dbReference type="NCBIfam" id="TIGR02595">
    <property type="entry name" value="PEP_CTERM"/>
    <property type="match status" value="1"/>
</dbReference>
<protein>
    <submittedName>
        <fullName evidence="2">PEP-CTERM sorting domain-containing protein</fullName>
    </submittedName>
</protein>
<gene>
    <name evidence="2" type="ORF">H0901_22410</name>
</gene>
<dbReference type="EMBL" id="JACEGC010000193">
    <property type="protein sequence ID" value="MBC1197927.1"/>
    <property type="molecule type" value="Genomic_DNA"/>
</dbReference>
<dbReference type="Pfam" id="PF07589">
    <property type="entry name" value="PEP-CTERM"/>
    <property type="match status" value="1"/>
</dbReference>
<reference evidence="2 3" key="1">
    <citation type="submission" date="2020-07" db="EMBL/GenBank/DDBJ databases">
        <title>Genomes of two Microcystis aeruginosa (Cyanobacteria) strains from Florida (USA) with disparate toxicogenic potential.</title>
        <authorList>
            <person name="Lefler F.W."/>
            <person name="Barbosa M."/>
            <person name="Berthold D.E."/>
            <person name="Laughinghouse H.D. IV."/>
        </authorList>
    </citation>
    <scope>NUCLEOTIDE SEQUENCE [LARGE SCALE GENOMIC DNA]</scope>
    <source>
        <strain evidence="2 3">BLCCF158</strain>
    </source>
</reference>
<dbReference type="AlphaFoldDB" id="A0A841VAM2"/>
<accession>A0A841VAM2</accession>
<feature type="domain" description="Ice-binding protein C-terminal" evidence="1">
    <location>
        <begin position="48"/>
        <end position="68"/>
    </location>
</feature>
<organism evidence="2 3">
    <name type="scientific">Microcystis aeruginosa BLCC-F158</name>
    <dbReference type="NCBI Taxonomy" id="2755316"/>
    <lineage>
        <taxon>Bacteria</taxon>
        <taxon>Bacillati</taxon>
        <taxon>Cyanobacteriota</taxon>
        <taxon>Cyanophyceae</taxon>
        <taxon>Oscillatoriophycideae</taxon>
        <taxon>Chroococcales</taxon>
        <taxon>Microcystaceae</taxon>
        <taxon>Microcystis</taxon>
    </lineage>
</organism>